<evidence type="ECO:0000313" key="1">
    <source>
        <dbReference type="EMBL" id="UVC54529.1"/>
    </source>
</evidence>
<dbReference type="EMBL" id="CP056067">
    <property type="protein sequence ID" value="UVC54529.1"/>
    <property type="molecule type" value="Genomic_DNA"/>
</dbReference>
<name>A0A976XK48_THEOR</name>
<dbReference type="AlphaFoldDB" id="A0A976XK48"/>
<protein>
    <submittedName>
        <fullName evidence="1">Uncharacterized protein</fullName>
    </submittedName>
</protein>
<dbReference type="Proteomes" id="UP000244803">
    <property type="component" value="Chromosome 4"/>
</dbReference>
<evidence type="ECO:0000313" key="2">
    <source>
        <dbReference type="Proteomes" id="UP000244803"/>
    </source>
</evidence>
<proteinExistence type="predicted"/>
<organism evidence="1 2">
    <name type="scientific">Theileria orientalis</name>
    <dbReference type="NCBI Taxonomy" id="68886"/>
    <lineage>
        <taxon>Eukaryota</taxon>
        <taxon>Sar</taxon>
        <taxon>Alveolata</taxon>
        <taxon>Apicomplexa</taxon>
        <taxon>Aconoidasida</taxon>
        <taxon>Piroplasmida</taxon>
        <taxon>Theileriidae</taxon>
        <taxon>Theileria</taxon>
    </lineage>
</organism>
<gene>
    <name evidence="1" type="ORF">MACJ_004079</name>
</gene>
<reference evidence="1" key="1">
    <citation type="submission" date="2022-07" db="EMBL/GenBank/DDBJ databases">
        <title>Evaluation of T. orientalis genome assembly methods using nanopore sequencing and analysis of variation between genomes.</title>
        <authorList>
            <person name="Yam J."/>
            <person name="Micallef M.L."/>
            <person name="Liu M."/>
            <person name="Djordjevic S.P."/>
            <person name="Bogema D.R."/>
            <person name="Jenkins C."/>
        </authorList>
    </citation>
    <scope>NUCLEOTIDE SEQUENCE</scope>
    <source>
        <strain evidence="1">Fish Creek</strain>
    </source>
</reference>
<sequence>MLKKYPELADSAQKCKVDLTFTDFRDMEQRIDFIKQYVKQSKSPSVDELVDILEV</sequence>
<accession>A0A976XK48</accession>